<evidence type="ECO:0000256" key="1">
    <source>
        <dbReference type="SAM" id="MobiDB-lite"/>
    </source>
</evidence>
<feature type="compositionally biased region" description="Low complexity" evidence="1">
    <location>
        <begin position="116"/>
        <end position="127"/>
    </location>
</feature>
<feature type="compositionally biased region" description="Basic residues" evidence="1">
    <location>
        <begin position="673"/>
        <end position="682"/>
    </location>
</feature>
<feature type="compositionally biased region" description="Basic residues" evidence="1">
    <location>
        <begin position="692"/>
        <end position="703"/>
    </location>
</feature>
<dbReference type="AlphaFoldDB" id="A0A1X6P2T3"/>
<feature type="compositionally biased region" description="Low complexity" evidence="1">
    <location>
        <begin position="85"/>
        <end position="103"/>
    </location>
</feature>
<evidence type="ECO:0000313" key="2">
    <source>
        <dbReference type="EMBL" id="OSX74953.1"/>
    </source>
</evidence>
<keyword evidence="3" id="KW-1185">Reference proteome</keyword>
<feature type="compositionally biased region" description="Gly residues" evidence="1">
    <location>
        <begin position="655"/>
        <end position="668"/>
    </location>
</feature>
<dbReference type="Proteomes" id="UP000218209">
    <property type="component" value="Unassembled WGS sequence"/>
</dbReference>
<protein>
    <submittedName>
        <fullName evidence="2">Uncharacterized protein</fullName>
    </submittedName>
</protein>
<proteinExistence type="predicted"/>
<reference evidence="2 3" key="1">
    <citation type="submission" date="2017-03" db="EMBL/GenBank/DDBJ databases">
        <title>WGS assembly of Porphyra umbilicalis.</title>
        <authorList>
            <person name="Brawley S.H."/>
            <person name="Blouin N.A."/>
            <person name="Ficko-Blean E."/>
            <person name="Wheeler G.L."/>
            <person name="Lohr M."/>
            <person name="Goodson H.V."/>
            <person name="Jenkins J.W."/>
            <person name="Blaby-Haas C.E."/>
            <person name="Helliwell K.E."/>
            <person name="Chan C."/>
            <person name="Marriage T."/>
            <person name="Bhattacharya D."/>
            <person name="Klein A.S."/>
            <person name="Badis Y."/>
            <person name="Brodie J."/>
            <person name="Cao Y."/>
            <person name="Collen J."/>
            <person name="Dittami S.M."/>
            <person name="Gachon C.M."/>
            <person name="Green B.R."/>
            <person name="Karpowicz S."/>
            <person name="Kim J.W."/>
            <person name="Kudahl U."/>
            <person name="Lin S."/>
            <person name="Michel G."/>
            <person name="Mittag M."/>
            <person name="Olson B.J."/>
            <person name="Pangilinan J."/>
            <person name="Peng Y."/>
            <person name="Qiu H."/>
            <person name="Shu S."/>
            <person name="Singer J.T."/>
            <person name="Smith A.G."/>
            <person name="Sprecher B.N."/>
            <person name="Wagner V."/>
            <person name="Wang W."/>
            <person name="Wang Z.-Y."/>
            <person name="Yan J."/>
            <person name="Yarish C."/>
            <person name="Zoeuner-Riek S."/>
            <person name="Zhuang Y."/>
            <person name="Zou Y."/>
            <person name="Lindquist E.A."/>
            <person name="Grimwood J."/>
            <person name="Barry K."/>
            <person name="Rokhsar D.S."/>
            <person name="Schmutz J."/>
            <person name="Stiller J.W."/>
            <person name="Grossman A.R."/>
            <person name="Prochnik S.E."/>
        </authorList>
    </citation>
    <scope>NUCLEOTIDE SEQUENCE [LARGE SCALE GENOMIC DNA]</scope>
    <source>
        <strain evidence="2">4086291</strain>
    </source>
</reference>
<feature type="region of interest" description="Disordered" evidence="1">
    <location>
        <begin position="71"/>
        <end position="147"/>
    </location>
</feature>
<dbReference type="InterPro" id="IPR041078">
    <property type="entry name" value="Plavaka"/>
</dbReference>
<dbReference type="Pfam" id="PF18759">
    <property type="entry name" value="Plavaka"/>
    <property type="match status" value="1"/>
</dbReference>
<feature type="compositionally biased region" description="Pro residues" evidence="1">
    <location>
        <begin position="128"/>
        <end position="139"/>
    </location>
</feature>
<feature type="region of interest" description="Disordered" evidence="1">
    <location>
        <begin position="644"/>
        <end position="703"/>
    </location>
</feature>
<organism evidence="2 3">
    <name type="scientific">Porphyra umbilicalis</name>
    <name type="common">Purple laver</name>
    <name type="synonym">Red alga</name>
    <dbReference type="NCBI Taxonomy" id="2786"/>
    <lineage>
        <taxon>Eukaryota</taxon>
        <taxon>Rhodophyta</taxon>
        <taxon>Bangiophyceae</taxon>
        <taxon>Bangiales</taxon>
        <taxon>Bangiaceae</taxon>
        <taxon>Porphyra</taxon>
    </lineage>
</organism>
<accession>A0A1X6P2T3</accession>
<evidence type="ECO:0000313" key="3">
    <source>
        <dbReference type="Proteomes" id="UP000218209"/>
    </source>
</evidence>
<feature type="compositionally biased region" description="Pro residues" evidence="1">
    <location>
        <begin position="104"/>
        <end position="115"/>
    </location>
</feature>
<gene>
    <name evidence="2" type="ORF">BU14_0260s0022</name>
</gene>
<name>A0A1X6P2T3_PORUM</name>
<sequence length="703" mass="75913">MMSDVPPSAYEFECALCGDFKATTYAGLRRHLLSQVHNQPRVHLPDAGTAEGQSRRRAKLVSARVAAAMEGGAGGGTDGDDQAADDGTAIGDGQCDDAGTAGQPPGPPPPPPPTSAPASNTPIGGLSAPPPTGGAPPRPSQDSVPATVLNGRGTRAQLQRSVQAEIDVLMECTAESDSESSSSEDTTLPPASPAKRRRSKRSSVPASPKQPDRAFLAARVRALYERLEDWKRVEPLVTLQNQNKVGQFNTVRLRALQEFVLSVGGAGLSRAEQRRLYEFLEIWDGTKAGMSRDDTDGVPLNETFDSPTSFTDAICADVDAAVHDAGWMKCKMSEGGQSYTGFFTPMLEAAIDLMRGTKKMRYWSGANGPAEPTTRRESPLDGDAFRLCEADVVGQYGRLAFALGFHLYSDSTQLSWSGAHKLYPVRMRIVNLSGEITWTTIAYIPVIPTLSETAGAERARLRRSAILQRMLYLTLRSAIGASHSGVHIYDAQNKRTLTAFPRVLAYICDQPEERAVLCLKAGQCQQPCTSCSVQRDLAGAASAATAADRDAIEMLGKQWEATAHRTLAVKRARRLHLEATSSISSFMPALACMAGLSTAPHLMYKMTGFDTLHIYCLKKTEAEHIHREAAAGCRERVSLHGARNIRTYGRKSTAGRGGGRPAHEGGWGARASRACRGRRRRDCQRGASGRGQPRKRWGGGRRR</sequence>
<feature type="region of interest" description="Disordered" evidence="1">
    <location>
        <begin position="172"/>
        <end position="212"/>
    </location>
</feature>
<dbReference type="EMBL" id="KV918923">
    <property type="protein sequence ID" value="OSX74953.1"/>
    <property type="molecule type" value="Genomic_DNA"/>
</dbReference>